<evidence type="ECO:0000256" key="10">
    <source>
        <dbReference type="ARBA" id="ARBA00023288"/>
    </source>
</evidence>
<dbReference type="Proteomes" id="UP000436088">
    <property type="component" value="Unassembled WGS sequence"/>
</dbReference>
<dbReference type="InterPro" id="IPR058981">
    <property type="entry name" value="MGRN1/RNF157-like_N"/>
</dbReference>
<keyword evidence="7 12" id="KW-0863">Zinc-finger</keyword>
<dbReference type="AlphaFoldDB" id="A0A6A3B888"/>
<feature type="compositionally biased region" description="Low complexity" evidence="13">
    <location>
        <begin position="52"/>
        <end position="80"/>
    </location>
</feature>
<keyword evidence="9" id="KW-0862">Zinc</keyword>
<feature type="region of interest" description="Disordered" evidence="13">
    <location>
        <begin position="1"/>
        <end position="90"/>
    </location>
</feature>
<dbReference type="Pfam" id="PF26192">
    <property type="entry name" value="RNF157-like_N"/>
    <property type="match status" value="1"/>
</dbReference>
<dbReference type="InterPro" id="IPR001841">
    <property type="entry name" value="Znf_RING"/>
</dbReference>
<keyword evidence="16" id="KW-1185">Reference proteome</keyword>
<protein>
    <recommendedName>
        <fullName evidence="3">RING-type E3 ubiquitin transferase</fullName>
        <ecNumber evidence="3">2.3.2.27</ecNumber>
    </recommendedName>
</protein>
<evidence type="ECO:0000256" key="8">
    <source>
        <dbReference type="ARBA" id="ARBA00022786"/>
    </source>
</evidence>
<feature type="domain" description="RING-type" evidence="14">
    <location>
        <begin position="286"/>
        <end position="325"/>
    </location>
</feature>
<evidence type="ECO:0000313" key="16">
    <source>
        <dbReference type="Proteomes" id="UP000436088"/>
    </source>
</evidence>
<comment type="caution">
    <text evidence="15">The sequence shown here is derived from an EMBL/GenBank/DDBJ whole genome shotgun (WGS) entry which is preliminary data.</text>
</comment>
<proteinExistence type="inferred from homology"/>
<evidence type="ECO:0000256" key="12">
    <source>
        <dbReference type="PROSITE-ProRule" id="PRU00175"/>
    </source>
</evidence>
<keyword evidence="6" id="KW-0479">Metal-binding</keyword>
<keyword evidence="5" id="KW-0519">Myristate</keyword>
<evidence type="ECO:0000259" key="14">
    <source>
        <dbReference type="PROSITE" id="PS50089"/>
    </source>
</evidence>
<sequence length="350" mass="39404">MNRSAEEQSNQKDAITDQQQSARAEESSDGWKNGTGSKRRQKQRKENSTQNISIPSSSPSSSSSSSSPDVNAPRPSASMMSPPPPYVDHTTAKKIKNDINIHKDSISLFLDHTHWDSHLISFTFDALVDGSITIFYFAKEGPNCNFMPMYPEIYMPKTIPFHKGLAQKFYQPSGTGIDIGFFAFDLLSRPSKEEDDIFPLVLYAEACLPTLMGTADIGQPPPFSISPHAQITEAALKLNNEGHFEVKVIKQILWIEGIRYELRDIYGFENCNEQGLDDDSETFGTCVICMTEPKDTAVLPCRHMCICSDCAKQLRLKSKRCPVCRHLIQELIEIKIENQTNQSRFRRIAE</sequence>
<dbReference type="PANTHER" id="PTHR22996">
    <property type="entry name" value="MAHOGUNIN"/>
    <property type="match status" value="1"/>
</dbReference>
<gene>
    <name evidence="15" type="ORF">F3Y22_tig00110287pilonHSYRG00026</name>
</gene>
<dbReference type="EMBL" id="VEPZ02000911">
    <property type="protein sequence ID" value="KAE8711515.1"/>
    <property type="molecule type" value="Genomic_DNA"/>
</dbReference>
<keyword evidence="8" id="KW-0833">Ubl conjugation pathway</keyword>
<comment type="similarity">
    <text evidence="11">Belongs to the RING-type zinc finger family. LOG2 subfamily.</text>
</comment>
<dbReference type="Gene3D" id="3.30.40.10">
    <property type="entry name" value="Zinc/RING finger domain, C3HC4 (zinc finger)"/>
    <property type="match status" value="1"/>
</dbReference>
<dbReference type="Pfam" id="PF13920">
    <property type="entry name" value="zf-C3HC4_3"/>
    <property type="match status" value="1"/>
</dbReference>
<dbReference type="GO" id="GO:0061630">
    <property type="term" value="F:ubiquitin protein ligase activity"/>
    <property type="evidence" value="ECO:0007669"/>
    <property type="project" value="UniProtKB-EC"/>
</dbReference>
<evidence type="ECO:0000256" key="3">
    <source>
        <dbReference type="ARBA" id="ARBA00012483"/>
    </source>
</evidence>
<evidence type="ECO:0000256" key="13">
    <source>
        <dbReference type="SAM" id="MobiDB-lite"/>
    </source>
</evidence>
<dbReference type="EC" id="2.3.2.27" evidence="3"/>
<feature type="compositionally biased region" description="Basic and acidic residues" evidence="13">
    <location>
        <begin position="1"/>
        <end position="10"/>
    </location>
</feature>
<accession>A0A6A3B888</accession>
<keyword evidence="4" id="KW-0808">Transferase</keyword>
<evidence type="ECO:0000256" key="7">
    <source>
        <dbReference type="ARBA" id="ARBA00022771"/>
    </source>
</evidence>
<dbReference type="GO" id="GO:0016567">
    <property type="term" value="P:protein ubiquitination"/>
    <property type="evidence" value="ECO:0007669"/>
    <property type="project" value="TreeGrafter"/>
</dbReference>
<evidence type="ECO:0000256" key="6">
    <source>
        <dbReference type="ARBA" id="ARBA00022723"/>
    </source>
</evidence>
<evidence type="ECO:0000313" key="15">
    <source>
        <dbReference type="EMBL" id="KAE8711515.1"/>
    </source>
</evidence>
<dbReference type="PANTHER" id="PTHR22996:SF27">
    <property type="entry name" value="RING-TYPE E3 UBIQUITIN TRANSFERASE"/>
    <property type="match status" value="1"/>
</dbReference>
<dbReference type="PROSITE" id="PS50089">
    <property type="entry name" value="ZF_RING_2"/>
    <property type="match status" value="1"/>
</dbReference>
<dbReference type="GO" id="GO:0008270">
    <property type="term" value="F:zinc ion binding"/>
    <property type="evidence" value="ECO:0007669"/>
    <property type="project" value="UniProtKB-KW"/>
</dbReference>
<evidence type="ECO:0000256" key="1">
    <source>
        <dbReference type="ARBA" id="ARBA00000900"/>
    </source>
</evidence>
<dbReference type="InterPro" id="IPR045195">
    <property type="entry name" value="LOG2-like_mRING_C3HC5"/>
</dbReference>
<dbReference type="SMART" id="SM00184">
    <property type="entry name" value="RING"/>
    <property type="match status" value="1"/>
</dbReference>
<comment type="pathway">
    <text evidence="2">Protein modification; protein ubiquitination.</text>
</comment>
<evidence type="ECO:0000256" key="9">
    <source>
        <dbReference type="ARBA" id="ARBA00022833"/>
    </source>
</evidence>
<evidence type="ECO:0000256" key="2">
    <source>
        <dbReference type="ARBA" id="ARBA00004906"/>
    </source>
</evidence>
<dbReference type="InterPro" id="IPR013083">
    <property type="entry name" value="Znf_RING/FYVE/PHD"/>
</dbReference>
<dbReference type="CDD" id="cd16789">
    <property type="entry name" value="mRING-HC-C3HC5_MGRN1-like"/>
    <property type="match status" value="1"/>
</dbReference>
<evidence type="ECO:0000256" key="4">
    <source>
        <dbReference type="ARBA" id="ARBA00022679"/>
    </source>
</evidence>
<feature type="compositionally biased region" description="Polar residues" evidence="13">
    <location>
        <begin position="11"/>
        <end position="22"/>
    </location>
</feature>
<evidence type="ECO:0000256" key="11">
    <source>
        <dbReference type="ARBA" id="ARBA00025721"/>
    </source>
</evidence>
<name>A0A6A3B888_HIBSY</name>
<dbReference type="SUPFAM" id="SSF57850">
    <property type="entry name" value="RING/U-box"/>
    <property type="match status" value="1"/>
</dbReference>
<comment type="catalytic activity">
    <reaction evidence="1">
        <text>S-ubiquitinyl-[E2 ubiquitin-conjugating enzyme]-L-cysteine + [acceptor protein]-L-lysine = [E2 ubiquitin-conjugating enzyme]-L-cysteine + N(6)-ubiquitinyl-[acceptor protein]-L-lysine.</text>
        <dbReference type="EC" id="2.3.2.27"/>
    </reaction>
</comment>
<evidence type="ECO:0000256" key="5">
    <source>
        <dbReference type="ARBA" id="ARBA00022707"/>
    </source>
</evidence>
<dbReference type="InterPro" id="IPR045194">
    <property type="entry name" value="MGRN1/RNF157-like"/>
</dbReference>
<keyword evidence="10" id="KW-0449">Lipoprotein</keyword>
<organism evidence="15 16">
    <name type="scientific">Hibiscus syriacus</name>
    <name type="common">Rose of Sharon</name>
    <dbReference type="NCBI Taxonomy" id="106335"/>
    <lineage>
        <taxon>Eukaryota</taxon>
        <taxon>Viridiplantae</taxon>
        <taxon>Streptophyta</taxon>
        <taxon>Embryophyta</taxon>
        <taxon>Tracheophyta</taxon>
        <taxon>Spermatophyta</taxon>
        <taxon>Magnoliopsida</taxon>
        <taxon>eudicotyledons</taxon>
        <taxon>Gunneridae</taxon>
        <taxon>Pentapetalae</taxon>
        <taxon>rosids</taxon>
        <taxon>malvids</taxon>
        <taxon>Malvales</taxon>
        <taxon>Malvaceae</taxon>
        <taxon>Malvoideae</taxon>
        <taxon>Hibiscus</taxon>
    </lineage>
</organism>
<reference evidence="15" key="1">
    <citation type="submission" date="2019-09" db="EMBL/GenBank/DDBJ databases">
        <title>Draft genome information of white flower Hibiscus syriacus.</title>
        <authorList>
            <person name="Kim Y.-M."/>
        </authorList>
    </citation>
    <scope>NUCLEOTIDE SEQUENCE [LARGE SCALE GENOMIC DNA]</scope>
    <source>
        <strain evidence="15">YM2019G1</strain>
    </source>
</reference>